<dbReference type="Proteomes" id="UP000005551">
    <property type="component" value="Unassembled WGS sequence"/>
</dbReference>
<dbReference type="RefSeq" id="WP_009053215.1">
    <property type="nucleotide sequence ID" value="NZ_AJYA01000002.1"/>
</dbReference>
<keyword evidence="2" id="KW-1185">Reference proteome</keyword>
<sequence>MKKLFLACMLAVFAACGGPEKQEATVKSLRLQQADIPLLFSKLGKSLQVLEIKSDIPIGPMPEIVLADNYFYLFDQDYTQRLYQVDFKGNIRNSIAFNEDTKLAIDGITQLVVKGNTVGVVAMGQTIQWFDEELKEGKVEQLPAKAKYHLPYAKGYVSFNNRINEAIPHDFFASDGNSVQHEALEVDPSTYPFVYQTHAPFTKHEKGLLFARFFDDTIYAYDSEEGLRPYAAIDFGANASPEERLKQISNPFDMMQLLNDKSLAYLSGELFMVEPGKCLFGAWLKGRGTFGLWNMSEANATTYPVLKDDFKSDLQFYHISASKPGKTVFGLNGESVAENASEAFLSSLTGDFSSSFFLFILS</sequence>
<organism evidence="1 2">
    <name type="scientific">Nitritalea halalkaliphila LW7</name>
    <dbReference type="NCBI Taxonomy" id="1189621"/>
    <lineage>
        <taxon>Bacteria</taxon>
        <taxon>Pseudomonadati</taxon>
        <taxon>Bacteroidota</taxon>
        <taxon>Cytophagia</taxon>
        <taxon>Cytophagales</taxon>
        <taxon>Cyclobacteriaceae</taxon>
        <taxon>Nitritalea</taxon>
    </lineage>
</organism>
<evidence type="ECO:0000313" key="1">
    <source>
        <dbReference type="EMBL" id="EIM78666.1"/>
    </source>
</evidence>
<comment type="caution">
    <text evidence="1">The sequence shown here is derived from an EMBL/GenBank/DDBJ whole genome shotgun (WGS) entry which is preliminary data.</text>
</comment>
<protein>
    <recommendedName>
        <fullName evidence="3">Lipoprotein</fullName>
    </recommendedName>
</protein>
<dbReference type="OrthoDB" id="828257at2"/>
<evidence type="ECO:0008006" key="3">
    <source>
        <dbReference type="Google" id="ProtNLM"/>
    </source>
</evidence>
<name>I5CA14_9BACT</name>
<dbReference type="EMBL" id="AJYA01000002">
    <property type="protein sequence ID" value="EIM78666.1"/>
    <property type="molecule type" value="Genomic_DNA"/>
</dbReference>
<evidence type="ECO:0000313" key="2">
    <source>
        <dbReference type="Proteomes" id="UP000005551"/>
    </source>
</evidence>
<accession>I5CA14</accession>
<gene>
    <name evidence="1" type="ORF">A3SI_01166</name>
</gene>
<dbReference type="AlphaFoldDB" id="I5CA14"/>
<proteinExistence type="predicted"/>
<dbReference type="PROSITE" id="PS51257">
    <property type="entry name" value="PROKAR_LIPOPROTEIN"/>
    <property type="match status" value="1"/>
</dbReference>
<reference evidence="1 2" key="1">
    <citation type="submission" date="2012-05" db="EMBL/GenBank/DDBJ databases">
        <title>Genome sequence of Nitritalea halalkaliphila LW7.</title>
        <authorList>
            <person name="Jangir P.K."/>
            <person name="Singh A."/>
            <person name="Shivaji S."/>
            <person name="Sharma R."/>
        </authorList>
    </citation>
    <scope>NUCLEOTIDE SEQUENCE [LARGE SCALE GENOMIC DNA]</scope>
    <source>
        <strain evidence="1 2">LW7</strain>
    </source>
</reference>